<dbReference type="EMBL" id="JH795876">
    <property type="protein sequence ID" value="EJT97536.1"/>
    <property type="molecule type" value="Genomic_DNA"/>
</dbReference>
<dbReference type="HOGENOM" id="CLU_2250046_0_0_1"/>
<proteinExistence type="predicted"/>
<protein>
    <submittedName>
        <fullName evidence="1">Uncharacterized protein</fullName>
    </submittedName>
</protein>
<reference evidence="1 2" key="1">
    <citation type="journal article" date="2012" name="Science">
        <title>The Paleozoic origin of enzymatic lignin decomposition reconstructed from 31 fungal genomes.</title>
        <authorList>
            <person name="Floudas D."/>
            <person name="Binder M."/>
            <person name="Riley R."/>
            <person name="Barry K."/>
            <person name="Blanchette R.A."/>
            <person name="Henrissat B."/>
            <person name="Martinez A.T."/>
            <person name="Otillar R."/>
            <person name="Spatafora J.W."/>
            <person name="Yadav J.S."/>
            <person name="Aerts A."/>
            <person name="Benoit I."/>
            <person name="Boyd A."/>
            <person name="Carlson A."/>
            <person name="Copeland A."/>
            <person name="Coutinho P.M."/>
            <person name="de Vries R.P."/>
            <person name="Ferreira P."/>
            <person name="Findley K."/>
            <person name="Foster B."/>
            <person name="Gaskell J."/>
            <person name="Glotzer D."/>
            <person name="Gorecki P."/>
            <person name="Heitman J."/>
            <person name="Hesse C."/>
            <person name="Hori C."/>
            <person name="Igarashi K."/>
            <person name="Jurgens J.A."/>
            <person name="Kallen N."/>
            <person name="Kersten P."/>
            <person name="Kohler A."/>
            <person name="Kuees U."/>
            <person name="Kumar T.K.A."/>
            <person name="Kuo A."/>
            <person name="LaButti K."/>
            <person name="Larrondo L.F."/>
            <person name="Lindquist E."/>
            <person name="Ling A."/>
            <person name="Lombard V."/>
            <person name="Lucas S."/>
            <person name="Lundell T."/>
            <person name="Martin R."/>
            <person name="McLaughlin D.J."/>
            <person name="Morgenstern I."/>
            <person name="Morin E."/>
            <person name="Murat C."/>
            <person name="Nagy L.G."/>
            <person name="Nolan M."/>
            <person name="Ohm R.A."/>
            <person name="Patyshakuliyeva A."/>
            <person name="Rokas A."/>
            <person name="Ruiz-Duenas F.J."/>
            <person name="Sabat G."/>
            <person name="Salamov A."/>
            <person name="Samejima M."/>
            <person name="Schmutz J."/>
            <person name="Slot J.C."/>
            <person name="St John F."/>
            <person name="Stenlid J."/>
            <person name="Sun H."/>
            <person name="Sun S."/>
            <person name="Syed K."/>
            <person name="Tsang A."/>
            <person name="Wiebenga A."/>
            <person name="Young D."/>
            <person name="Pisabarro A."/>
            <person name="Eastwood D.C."/>
            <person name="Martin F."/>
            <person name="Cullen D."/>
            <person name="Grigoriev I.V."/>
            <person name="Hibbett D.S."/>
        </authorList>
    </citation>
    <scope>NUCLEOTIDE SEQUENCE [LARGE SCALE GENOMIC DNA]</scope>
    <source>
        <strain evidence="1 2">DJM-731 SS1</strain>
    </source>
</reference>
<name>M5FVZ6_DACPD</name>
<evidence type="ECO:0000313" key="1">
    <source>
        <dbReference type="EMBL" id="EJT97536.1"/>
    </source>
</evidence>
<accession>M5FVZ6</accession>
<dbReference type="GeneID" id="63688988"/>
<dbReference type="AlphaFoldDB" id="M5FVZ6"/>
<keyword evidence="2" id="KW-1185">Reference proteome</keyword>
<dbReference type="RefSeq" id="XP_040624434.1">
    <property type="nucleotide sequence ID" value="XM_040773926.1"/>
</dbReference>
<dbReference type="Proteomes" id="UP000030653">
    <property type="component" value="Unassembled WGS sequence"/>
</dbReference>
<sequence length="104" mass="11874">MPLVVHSLHKPFNNFPRQPLAGQTRGHAPVSFDQELLQGFPQLVQLRICGERPHRRLQHPLTNNLTLPALPDPAQHLGPHLAVHALWTHDPPIDLVERGYPFWE</sequence>
<organism evidence="1 2">
    <name type="scientific">Dacryopinax primogenitus (strain DJM 731)</name>
    <name type="common">Brown rot fungus</name>
    <dbReference type="NCBI Taxonomy" id="1858805"/>
    <lineage>
        <taxon>Eukaryota</taxon>
        <taxon>Fungi</taxon>
        <taxon>Dikarya</taxon>
        <taxon>Basidiomycota</taxon>
        <taxon>Agaricomycotina</taxon>
        <taxon>Dacrymycetes</taxon>
        <taxon>Dacrymycetales</taxon>
        <taxon>Dacrymycetaceae</taxon>
        <taxon>Dacryopinax</taxon>
    </lineage>
</organism>
<evidence type="ECO:0000313" key="2">
    <source>
        <dbReference type="Proteomes" id="UP000030653"/>
    </source>
</evidence>
<gene>
    <name evidence="1" type="ORF">DACRYDRAFT_24942</name>
</gene>